<dbReference type="Proteomes" id="UP000007969">
    <property type="component" value="Chromosome"/>
</dbReference>
<evidence type="ECO:0000259" key="4">
    <source>
        <dbReference type="PROSITE" id="PS51635"/>
    </source>
</evidence>
<dbReference type="HOGENOM" id="CLU_047251_3_0_9"/>
<dbReference type="Gene3D" id="3.40.1090.10">
    <property type="entry name" value="Cytosolic phospholipase A2 catalytic domain"/>
    <property type="match status" value="2"/>
</dbReference>
<organism evidence="5 6">
    <name type="scientific">Clostridium kluyveri (strain NBRC 12016)</name>
    <dbReference type="NCBI Taxonomy" id="583346"/>
    <lineage>
        <taxon>Bacteria</taxon>
        <taxon>Bacillati</taxon>
        <taxon>Bacillota</taxon>
        <taxon>Clostridia</taxon>
        <taxon>Eubacteriales</taxon>
        <taxon>Clostridiaceae</taxon>
        <taxon>Clostridium</taxon>
    </lineage>
</organism>
<feature type="transmembrane region" description="Helical" evidence="3">
    <location>
        <begin position="37"/>
        <end position="56"/>
    </location>
</feature>
<comment type="caution">
    <text evidence="2">Lacks conserved residue(s) required for the propagation of feature annotation.</text>
</comment>
<name>B9E209_CLOK1</name>
<evidence type="ECO:0000313" key="5">
    <source>
        <dbReference type="EMBL" id="BAH06534.1"/>
    </source>
</evidence>
<evidence type="ECO:0000256" key="2">
    <source>
        <dbReference type="PROSITE-ProRule" id="PRU01161"/>
    </source>
</evidence>
<reference evidence="6" key="1">
    <citation type="submission" date="2005-09" db="EMBL/GenBank/DDBJ databases">
        <title>Complete genome sequence of Clostridium kluyveri and comparative genomics of Clostridia species.</title>
        <authorList>
            <person name="Inui M."/>
            <person name="Nonaka H."/>
            <person name="Shinoda Y."/>
            <person name="Ikenaga Y."/>
            <person name="Abe M."/>
            <person name="Naito K."/>
            <person name="Vertes A.A."/>
            <person name="Yukawa H."/>
        </authorList>
    </citation>
    <scope>NUCLEOTIDE SEQUENCE [LARGE SCALE GENOMIC DNA]</scope>
    <source>
        <strain evidence="6">NBRC 12016</strain>
    </source>
</reference>
<evidence type="ECO:0000256" key="1">
    <source>
        <dbReference type="ARBA" id="ARBA00023098"/>
    </source>
</evidence>
<keyword evidence="1" id="KW-0443">Lipid metabolism</keyword>
<feature type="short sequence motif" description="GXSXG" evidence="2">
    <location>
        <begin position="39"/>
        <end position="43"/>
    </location>
</feature>
<dbReference type="EMBL" id="AP009049">
    <property type="protein sequence ID" value="BAH06534.1"/>
    <property type="molecule type" value="Genomic_DNA"/>
</dbReference>
<dbReference type="PROSITE" id="PS51635">
    <property type="entry name" value="PNPLA"/>
    <property type="match status" value="1"/>
</dbReference>
<feature type="domain" description="PNPLA" evidence="4">
    <location>
        <begin position="8"/>
        <end position="202"/>
    </location>
</feature>
<dbReference type="PANTHER" id="PTHR46394:SF1">
    <property type="entry name" value="PNPLA DOMAIN-CONTAINING PROTEIN"/>
    <property type="match status" value="1"/>
</dbReference>
<evidence type="ECO:0000256" key="3">
    <source>
        <dbReference type="SAM" id="Phobius"/>
    </source>
</evidence>
<keyword evidence="3" id="KW-0812">Transmembrane</keyword>
<dbReference type="Pfam" id="PF01734">
    <property type="entry name" value="Patatin"/>
    <property type="match status" value="1"/>
</dbReference>
<dbReference type="InterPro" id="IPR016035">
    <property type="entry name" value="Acyl_Trfase/lysoPLipase"/>
</dbReference>
<dbReference type="PANTHER" id="PTHR46394">
    <property type="entry name" value="ANNEXIN"/>
    <property type="match status" value="1"/>
</dbReference>
<dbReference type="AlphaFoldDB" id="B9E209"/>
<dbReference type="GO" id="GO:0006629">
    <property type="term" value="P:lipid metabolic process"/>
    <property type="evidence" value="ECO:0007669"/>
    <property type="project" value="UniProtKB-KW"/>
</dbReference>
<dbReference type="SUPFAM" id="SSF52151">
    <property type="entry name" value="FabD/lysophospholipase-like"/>
    <property type="match status" value="1"/>
</dbReference>
<evidence type="ECO:0000313" key="6">
    <source>
        <dbReference type="Proteomes" id="UP000007969"/>
    </source>
</evidence>
<keyword evidence="3" id="KW-1133">Transmembrane helix</keyword>
<dbReference type="InterPro" id="IPR052580">
    <property type="entry name" value="Lipid_Hydrolase"/>
</dbReference>
<dbReference type="InterPro" id="IPR002641">
    <property type="entry name" value="PNPLA_dom"/>
</dbReference>
<dbReference type="KEGG" id="ckr:CKR_1483"/>
<keyword evidence="3" id="KW-0472">Membrane</keyword>
<gene>
    <name evidence="5" type="ordered locus">CKR_1483</name>
</gene>
<accession>B9E209</accession>
<proteinExistence type="predicted"/>
<dbReference type="CDD" id="cd07207">
    <property type="entry name" value="Pat_ExoU_VipD_like"/>
    <property type="match status" value="1"/>
</dbReference>
<protein>
    <recommendedName>
        <fullName evidence="4">PNPLA domain-containing protein</fullName>
    </recommendedName>
</protein>
<feature type="short sequence motif" description="GXGXXG" evidence="2">
    <location>
        <begin position="12"/>
        <end position="17"/>
    </location>
</feature>
<sequence length="309" mass="35361">MILLIVDAVFEGGGMKGIGLVGAVCYFEKMGYKWNRFAGTSAGAIIAALLAVGYTGEELKDIVMNLDEKIFFKKKKIWELSMIKKSISFFKDKGIYSSDAVEKYIRQLLIKKGKITFGDISIDGKSPLKIIASDITKKTMLILPDDLKNYGIDPMKFEISEAVRMSISIPLYFKPVKFHYKEGCSYIVDGGILSNFPIWIFDTEKVPAWPTIGFKLVENSVSYKESKKTDFISYLFDIMETMLDKNEEIYVKDKYAVRTVFIPTLGVKATEFNISKEMRSKLFKSGYNSAERFLHLWDFQNYIRDYVVK</sequence>